<accession>A0AAN4ZHA2</accession>
<dbReference type="InterPro" id="IPR036565">
    <property type="entry name" value="Mur-like_cat_sf"/>
</dbReference>
<dbReference type="GO" id="GO:0005829">
    <property type="term" value="C:cytosol"/>
    <property type="evidence" value="ECO:0007669"/>
    <property type="project" value="TreeGrafter"/>
</dbReference>
<dbReference type="InterPro" id="IPR001645">
    <property type="entry name" value="Folylpolyglutamate_synth"/>
</dbReference>
<keyword evidence="6" id="KW-1185">Reference proteome</keyword>
<dbReference type="SUPFAM" id="SSF53623">
    <property type="entry name" value="MurD-like peptide ligases, catalytic domain"/>
    <property type="match status" value="1"/>
</dbReference>
<evidence type="ECO:0000256" key="2">
    <source>
        <dbReference type="ARBA" id="ARBA00022598"/>
    </source>
</evidence>
<name>A0AAN4ZHA2_9BILA</name>
<dbReference type="GO" id="GO:0004326">
    <property type="term" value="F:tetrahydrofolylpolyglutamate synthase activity"/>
    <property type="evidence" value="ECO:0007669"/>
    <property type="project" value="InterPro"/>
</dbReference>
<comment type="caution">
    <text evidence="5">The sequence shown here is derived from an EMBL/GenBank/DDBJ whole genome shotgun (WGS) entry which is preliminary data.</text>
</comment>
<evidence type="ECO:0000256" key="1">
    <source>
        <dbReference type="ARBA" id="ARBA00008276"/>
    </source>
</evidence>
<proteinExistence type="inferred from homology"/>
<keyword evidence="4" id="KW-0067">ATP-binding</keyword>
<reference evidence="6" key="1">
    <citation type="submission" date="2022-10" db="EMBL/GenBank/DDBJ databases">
        <title>Genome assembly of Pristionchus species.</title>
        <authorList>
            <person name="Yoshida K."/>
            <person name="Sommer R.J."/>
        </authorList>
    </citation>
    <scope>NUCLEOTIDE SEQUENCE [LARGE SCALE GENOMIC DNA]</scope>
    <source>
        <strain evidence="6">RS5460</strain>
    </source>
</reference>
<comment type="similarity">
    <text evidence="1">Belongs to the folylpolyglutamate synthase family.</text>
</comment>
<dbReference type="EMBL" id="BTRK01000003">
    <property type="protein sequence ID" value="GMR41242.1"/>
    <property type="molecule type" value="Genomic_DNA"/>
</dbReference>
<sequence length="106" mass="11583">MLLNKPRTVSCLEQLGHTIADLDALRAIHVTGSKGKGSTCAFTEAMLRSLGLKTGFYSSPHVLQHREMIRIDGAPLSEEKFADEVIAAYDQLEKVDQAVEICDPSP</sequence>
<evidence type="ECO:0000256" key="4">
    <source>
        <dbReference type="ARBA" id="ARBA00022840"/>
    </source>
</evidence>
<feature type="non-terminal residue" evidence="5">
    <location>
        <position position="106"/>
    </location>
</feature>
<organism evidence="5 6">
    <name type="scientific">Pristionchus mayeri</name>
    <dbReference type="NCBI Taxonomy" id="1317129"/>
    <lineage>
        <taxon>Eukaryota</taxon>
        <taxon>Metazoa</taxon>
        <taxon>Ecdysozoa</taxon>
        <taxon>Nematoda</taxon>
        <taxon>Chromadorea</taxon>
        <taxon>Rhabditida</taxon>
        <taxon>Rhabditina</taxon>
        <taxon>Diplogasteromorpha</taxon>
        <taxon>Diplogasteroidea</taxon>
        <taxon>Neodiplogasteridae</taxon>
        <taxon>Pristionchus</taxon>
    </lineage>
</organism>
<dbReference type="AlphaFoldDB" id="A0AAN4ZHA2"/>
<evidence type="ECO:0000313" key="5">
    <source>
        <dbReference type="EMBL" id="GMR41242.1"/>
    </source>
</evidence>
<keyword evidence="3" id="KW-0547">Nucleotide-binding</keyword>
<gene>
    <name evidence="5" type="ORF">PMAYCL1PPCAC_11437</name>
</gene>
<dbReference type="GO" id="GO:0005739">
    <property type="term" value="C:mitochondrion"/>
    <property type="evidence" value="ECO:0007669"/>
    <property type="project" value="TreeGrafter"/>
</dbReference>
<dbReference type="GO" id="GO:0005524">
    <property type="term" value="F:ATP binding"/>
    <property type="evidence" value="ECO:0007669"/>
    <property type="project" value="UniProtKB-KW"/>
</dbReference>
<dbReference type="Proteomes" id="UP001328107">
    <property type="component" value="Unassembled WGS sequence"/>
</dbReference>
<protein>
    <recommendedName>
        <fullName evidence="7">Bifunctional folylpolyglutamate synthase/dihydrofolate synthase</fullName>
    </recommendedName>
</protein>
<dbReference type="PANTHER" id="PTHR11136:SF5">
    <property type="entry name" value="FOLYLPOLYGLUTAMATE SYNTHASE, MITOCHONDRIAL"/>
    <property type="match status" value="1"/>
</dbReference>
<dbReference type="PANTHER" id="PTHR11136">
    <property type="entry name" value="FOLYLPOLYGLUTAMATE SYNTHASE-RELATED"/>
    <property type="match status" value="1"/>
</dbReference>
<evidence type="ECO:0008006" key="7">
    <source>
        <dbReference type="Google" id="ProtNLM"/>
    </source>
</evidence>
<keyword evidence="2" id="KW-0436">Ligase</keyword>
<evidence type="ECO:0000313" key="6">
    <source>
        <dbReference type="Proteomes" id="UP001328107"/>
    </source>
</evidence>
<evidence type="ECO:0000256" key="3">
    <source>
        <dbReference type="ARBA" id="ARBA00022741"/>
    </source>
</evidence>
<dbReference type="Gene3D" id="3.40.1190.10">
    <property type="entry name" value="Mur-like, catalytic domain"/>
    <property type="match status" value="1"/>
</dbReference>